<dbReference type="InterPro" id="IPR010982">
    <property type="entry name" value="Lambda_DNA-bd_dom_sf"/>
</dbReference>
<dbReference type="Proteomes" id="UP000239759">
    <property type="component" value="Unassembled WGS sequence"/>
</dbReference>
<dbReference type="Gene3D" id="1.10.260.40">
    <property type="entry name" value="lambda repressor-like DNA-binding domains"/>
    <property type="match status" value="1"/>
</dbReference>
<gene>
    <name evidence="2" type="ORF">C4A77_04720</name>
</gene>
<dbReference type="GO" id="GO:0003677">
    <property type="term" value="F:DNA binding"/>
    <property type="evidence" value="ECO:0007669"/>
    <property type="project" value="InterPro"/>
</dbReference>
<comment type="caution">
    <text evidence="2">The sequence shown here is derived from an EMBL/GenBank/DDBJ whole genome shotgun (WGS) entry which is preliminary data.</text>
</comment>
<reference evidence="2 3" key="1">
    <citation type="submission" date="2018-02" db="EMBL/GenBank/DDBJ databases">
        <title>Comparative analysis of genomes of three Brevibacillus laterosporus strains producers of potent antimicrobials isolated from silage.</title>
        <authorList>
            <person name="Kojic M."/>
            <person name="Miljkovic M."/>
            <person name="Studholme D."/>
            <person name="Filipic B."/>
        </authorList>
    </citation>
    <scope>NUCLEOTIDE SEQUENCE [LARGE SCALE GENOMIC DNA]</scope>
    <source>
        <strain evidence="2 3">BGSP11</strain>
    </source>
</reference>
<dbReference type="CDD" id="cd00093">
    <property type="entry name" value="HTH_XRE"/>
    <property type="match status" value="1"/>
</dbReference>
<sequence length="64" mass="7493">MQSRLKEILEERGVKQKWLQERVGMSQSAINRIINGKSVPILKDAIRIARVLQLHVEDIWVLEE</sequence>
<dbReference type="InterPro" id="IPR001387">
    <property type="entry name" value="Cro/C1-type_HTH"/>
</dbReference>
<evidence type="ECO:0000313" key="3">
    <source>
        <dbReference type="Proteomes" id="UP000239759"/>
    </source>
</evidence>
<evidence type="ECO:0000259" key="1">
    <source>
        <dbReference type="PROSITE" id="PS50943"/>
    </source>
</evidence>
<proteinExistence type="predicted"/>
<dbReference type="RefSeq" id="WP_104030946.1">
    <property type="nucleotide sequence ID" value="NZ_CP032410.1"/>
</dbReference>
<organism evidence="2 3">
    <name type="scientific">Brevibacillus laterosporus</name>
    <name type="common">Bacillus laterosporus</name>
    <dbReference type="NCBI Taxonomy" id="1465"/>
    <lineage>
        <taxon>Bacteria</taxon>
        <taxon>Bacillati</taxon>
        <taxon>Bacillota</taxon>
        <taxon>Bacilli</taxon>
        <taxon>Bacillales</taxon>
        <taxon>Paenibacillaceae</taxon>
        <taxon>Brevibacillus</taxon>
    </lineage>
</organism>
<feature type="domain" description="HTH cro/C1-type" evidence="1">
    <location>
        <begin position="5"/>
        <end position="59"/>
    </location>
</feature>
<dbReference type="Pfam" id="PF01381">
    <property type="entry name" value="HTH_3"/>
    <property type="match status" value="1"/>
</dbReference>
<dbReference type="AlphaFoldDB" id="A0AAP8U6S9"/>
<dbReference type="EMBL" id="PRKQ01000003">
    <property type="protein sequence ID" value="PPB10930.1"/>
    <property type="molecule type" value="Genomic_DNA"/>
</dbReference>
<evidence type="ECO:0000313" key="2">
    <source>
        <dbReference type="EMBL" id="PPB10930.1"/>
    </source>
</evidence>
<accession>A0AAP8U6S9</accession>
<dbReference type="SMART" id="SM00530">
    <property type="entry name" value="HTH_XRE"/>
    <property type="match status" value="1"/>
</dbReference>
<dbReference type="PROSITE" id="PS50943">
    <property type="entry name" value="HTH_CROC1"/>
    <property type="match status" value="1"/>
</dbReference>
<name>A0AAP8U6S9_BRELA</name>
<dbReference type="SUPFAM" id="SSF47413">
    <property type="entry name" value="lambda repressor-like DNA-binding domains"/>
    <property type="match status" value="1"/>
</dbReference>
<protein>
    <submittedName>
        <fullName evidence="2">Transcriptional regulator</fullName>
    </submittedName>
</protein>